<reference evidence="2 3" key="1">
    <citation type="submission" date="2016-10" db="EMBL/GenBank/DDBJ databases">
        <authorList>
            <person name="de Groot N.N."/>
        </authorList>
    </citation>
    <scope>NUCLEOTIDE SEQUENCE [LARGE SCALE GENOMIC DNA]</scope>
    <source>
        <strain evidence="2 3">DSM 1283</strain>
    </source>
</reference>
<organism evidence="2 3">
    <name type="scientific">Anaerocolumna aminovalerica</name>
    <dbReference type="NCBI Taxonomy" id="1527"/>
    <lineage>
        <taxon>Bacteria</taxon>
        <taxon>Bacillati</taxon>
        <taxon>Bacillota</taxon>
        <taxon>Clostridia</taxon>
        <taxon>Lachnospirales</taxon>
        <taxon>Lachnospiraceae</taxon>
        <taxon>Anaerocolumna</taxon>
    </lineage>
</organism>
<feature type="transmembrane region" description="Helical" evidence="1">
    <location>
        <begin position="202"/>
        <end position="222"/>
    </location>
</feature>
<evidence type="ECO:0008006" key="4">
    <source>
        <dbReference type="Google" id="ProtNLM"/>
    </source>
</evidence>
<keyword evidence="1" id="KW-0812">Transmembrane</keyword>
<sequence length="281" mass="32448">MDSICKSIRVFCYQLKRELLTVRTKLLFLMVGIFIYSNIEPIVNFSKAVNIKVTPWAFSHLVNDFTCQPVFMIGLIFLLSNAPFRSDTYRYIVARSRKVEWEIGNLLYIFTMTFLYTSFMFLVSVISLGTRISISSNWGKIWGTLAKTDAGMQFSVKFIINDFIIGTYKPLLATLYSFILEWMCFLWLGYLIYLFNLFAKRAVGVIVAGVFILLDIMIYNSWVESAYLISPVTLAQLSTFTKGNLKYGLTLEYAFIFFLTGIMLFIISTLIVANRKDKIYE</sequence>
<keyword evidence="1" id="KW-1133">Transmembrane helix</keyword>
<evidence type="ECO:0000256" key="1">
    <source>
        <dbReference type="SAM" id="Phobius"/>
    </source>
</evidence>
<feature type="transmembrane region" description="Helical" evidence="1">
    <location>
        <begin position="175"/>
        <end position="195"/>
    </location>
</feature>
<dbReference type="AlphaFoldDB" id="A0A1I5F7N1"/>
<feature type="transmembrane region" description="Helical" evidence="1">
    <location>
        <begin position="105"/>
        <end position="128"/>
    </location>
</feature>
<gene>
    <name evidence="2" type="ORF">SAMN04489757_11288</name>
</gene>
<keyword evidence="1" id="KW-0472">Membrane</keyword>
<feature type="transmembrane region" description="Helical" evidence="1">
    <location>
        <begin position="26"/>
        <end position="45"/>
    </location>
</feature>
<dbReference type="EMBL" id="FOWD01000012">
    <property type="protein sequence ID" value="SFO19663.1"/>
    <property type="molecule type" value="Genomic_DNA"/>
</dbReference>
<dbReference type="STRING" id="1527.SAMN04489757_11288"/>
<feature type="transmembrane region" description="Helical" evidence="1">
    <location>
        <begin position="65"/>
        <end position="84"/>
    </location>
</feature>
<dbReference type="RefSeq" id="WP_091686184.1">
    <property type="nucleotide sequence ID" value="NZ_BAABFM010000014.1"/>
</dbReference>
<name>A0A1I5F7N1_9FIRM</name>
<dbReference type="OrthoDB" id="2846816at2"/>
<evidence type="ECO:0000313" key="2">
    <source>
        <dbReference type="EMBL" id="SFO19663.1"/>
    </source>
</evidence>
<protein>
    <recommendedName>
        <fullName evidence="4">ABC-2 type transport system permease protein</fullName>
    </recommendedName>
</protein>
<keyword evidence="3" id="KW-1185">Reference proteome</keyword>
<dbReference type="Proteomes" id="UP000198806">
    <property type="component" value="Unassembled WGS sequence"/>
</dbReference>
<accession>A0A1I5F7N1</accession>
<evidence type="ECO:0000313" key="3">
    <source>
        <dbReference type="Proteomes" id="UP000198806"/>
    </source>
</evidence>
<feature type="transmembrane region" description="Helical" evidence="1">
    <location>
        <begin position="253"/>
        <end position="273"/>
    </location>
</feature>
<proteinExistence type="predicted"/>